<protein>
    <submittedName>
        <fullName evidence="1">Uncharacterized protein</fullName>
    </submittedName>
</protein>
<evidence type="ECO:0000313" key="2">
    <source>
        <dbReference type="Proteomes" id="UP001610563"/>
    </source>
</evidence>
<dbReference type="Proteomes" id="UP001610563">
    <property type="component" value="Unassembled WGS sequence"/>
</dbReference>
<accession>A0ABR4FZ05</accession>
<comment type="caution">
    <text evidence="1">The sequence shown here is derived from an EMBL/GenBank/DDBJ whole genome shotgun (WGS) entry which is preliminary data.</text>
</comment>
<reference evidence="1 2" key="1">
    <citation type="submission" date="2024-07" db="EMBL/GenBank/DDBJ databases">
        <title>Section-level genome sequencing and comparative genomics of Aspergillus sections Usti and Cavernicolus.</title>
        <authorList>
            <consortium name="Lawrence Berkeley National Laboratory"/>
            <person name="Nybo J.L."/>
            <person name="Vesth T.C."/>
            <person name="Theobald S."/>
            <person name="Frisvad J.C."/>
            <person name="Larsen T.O."/>
            <person name="Kjaerboelling I."/>
            <person name="Rothschild-Mancinelli K."/>
            <person name="Lyhne E.K."/>
            <person name="Kogle M.E."/>
            <person name="Barry K."/>
            <person name="Clum A."/>
            <person name="Na H."/>
            <person name="Ledsgaard L."/>
            <person name="Lin J."/>
            <person name="Lipzen A."/>
            <person name="Kuo A."/>
            <person name="Riley R."/>
            <person name="Mondo S."/>
            <person name="Labutti K."/>
            <person name="Haridas S."/>
            <person name="Pangalinan J."/>
            <person name="Salamov A.A."/>
            <person name="Simmons B.A."/>
            <person name="Magnuson J.K."/>
            <person name="Chen J."/>
            <person name="Drula E."/>
            <person name="Henrissat B."/>
            <person name="Wiebenga A."/>
            <person name="Lubbers R.J."/>
            <person name="Gomes A.C."/>
            <person name="Makela M.R."/>
            <person name="Stajich J."/>
            <person name="Grigoriev I.V."/>
            <person name="Mortensen U.H."/>
            <person name="De Vries R.P."/>
            <person name="Baker S.E."/>
            <person name="Andersen M.R."/>
        </authorList>
    </citation>
    <scope>NUCLEOTIDE SEQUENCE [LARGE SCALE GENOMIC DNA]</scope>
    <source>
        <strain evidence="1 2">CBS 209.92</strain>
    </source>
</reference>
<gene>
    <name evidence="1" type="ORF">BJX66DRAFT_308688</name>
</gene>
<organism evidence="1 2">
    <name type="scientific">Aspergillus keveii</name>
    <dbReference type="NCBI Taxonomy" id="714993"/>
    <lineage>
        <taxon>Eukaryota</taxon>
        <taxon>Fungi</taxon>
        <taxon>Dikarya</taxon>
        <taxon>Ascomycota</taxon>
        <taxon>Pezizomycotina</taxon>
        <taxon>Eurotiomycetes</taxon>
        <taxon>Eurotiomycetidae</taxon>
        <taxon>Eurotiales</taxon>
        <taxon>Aspergillaceae</taxon>
        <taxon>Aspergillus</taxon>
        <taxon>Aspergillus subgen. Nidulantes</taxon>
    </lineage>
</organism>
<sequence>MPSCLASCFKGPESWVRGWSGIDDGSSLSLFSGLRLSDEKDETESVGQYWYQLQHASRHSADDTPRPTPRYENRTICDRHIEKPSDRGEIEILAHIGDGRHHVSDARWHFDVQAVRTSSPNNAAARLHDIPFLDISAKRKKC</sequence>
<name>A0ABR4FZ05_9EURO</name>
<keyword evidence="2" id="KW-1185">Reference proteome</keyword>
<dbReference type="EMBL" id="JBFTWV010000078">
    <property type="protein sequence ID" value="KAL2788500.1"/>
    <property type="molecule type" value="Genomic_DNA"/>
</dbReference>
<proteinExistence type="predicted"/>
<evidence type="ECO:0000313" key="1">
    <source>
        <dbReference type="EMBL" id="KAL2788500.1"/>
    </source>
</evidence>